<gene>
    <name evidence="2" type="ORF">ACFLLB_02150</name>
</gene>
<accession>A0ABW1MWM0</accession>
<evidence type="ECO:0000256" key="1">
    <source>
        <dbReference type="SAM" id="SignalP"/>
    </source>
</evidence>
<evidence type="ECO:0000313" key="2">
    <source>
        <dbReference type="EMBL" id="MFC6068365.1"/>
    </source>
</evidence>
<proteinExistence type="predicted"/>
<sequence length="162" mass="16946">MRTRNTAFAVVMTALAVSSATHAAPPPAIAPAGTATLEALLACKAGSNFSEAEAIDALQAAGLARKPGGTFEPETTPVALFGGTVTHADVNVAEGEKSVFVYLNGVDPKRLAKTWSVTTVNEYANTEEPSYVKRIDKRHTLHVIAGDDYEGYSAAVKCQIAP</sequence>
<dbReference type="EMBL" id="JBHRFL010000001">
    <property type="protein sequence ID" value="MFC6068365.1"/>
    <property type="molecule type" value="Genomic_DNA"/>
</dbReference>
<feature type="signal peptide" evidence="1">
    <location>
        <begin position="1"/>
        <end position="23"/>
    </location>
</feature>
<reference evidence="2 3" key="1">
    <citation type="submission" date="2024-09" db="EMBL/GenBank/DDBJ databases">
        <title>Whole genome analysis of Stenotrophomonas geniculata MK-1, and its biological control impact on peanut foliage fungus diseases.</title>
        <authorList>
            <person name="Ahsan T."/>
        </authorList>
    </citation>
    <scope>NUCLEOTIDE SEQUENCE [LARGE SCALE GENOMIC DNA]</scope>
    <source>
        <strain evidence="2 3">MK-1</strain>
    </source>
</reference>
<keyword evidence="3" id="KW-1185">Reference proteome</keyword>
<evidence type="ECO:0000313" key="3">
    <source>
        <dbReference type="Proteomes" id="UP001596115"/>
    </source>
</evidence>
<dbReference type="RefSeq" id="WP_049454713.1">
    <property type="nucleotide sequence ID" value="NZ_JAWISK010000021.1"/>
</dbReference>
<protein>
    <recommendedName>
        <fullName evidence="4">Secreted protein</fullName>
    </recommendedName>
</protein>
<evidence type="ECO:0008006" key="4">
    <source>
        <dbReference type="Google" id="ProtNLM"/>
    </source>
</evidence>
<feature type="chain" id="PRO_5047540435" description="Secreted protein" evidence="1">
    <location>
        <begin position="24"/>
        <end position="162"/>
    </location>
</feature>
<name>A0ABW1MWM0_9GAMM</name>
<comment type="caution">
    <text evidence="2">The sequence shown here is derived from an EMBL/GenBank/DDBJ whole genome shotgun (WGS) entry which is preliminary data.</text>
</comment>
<organism evidence="2 3">
    <name type="scientific">Stenotrophomonas geniculata</name>
    <dbReference type="NCBI Taxonomy" id="86188"/>
    <lineage>
        <taxon>Bacteria</taxon>
        <taxon>Pseudomonadati</taxon>
        <taxon>Pseudomonadota</taxon>
        <taxon>Gammaproteobacteria</taxon>
        <taxon>Lysobacterales</taxon>
        <taxon>Lysobacteraceae</taxon>
        <taxon>Stenotrophomonas</taxon>
    </lineage>
</organism>
<dbReference type="Proteomes" id="UP001596115">
    <property type="component" value="Unassembled WGS sequence"/>
</dbReference>
<keyword evidence="1" id="KW-0732">Signal</keyword>